<keyword evidence="2" id="KW-1185">Reference proteome</keyword>
<dbReference type="Gene3D" id="3.40.50.2000">
    <property type="entry name" value="Glycogen Phosphorylase B"/>
    <property type="match status" value="1"/>
</dbReference>
<name>A0ABQ2DM26_9MICC</name>
<dbReference type="RefSeq" id="WP_188685471.1">
    <property type="nucleotide sequence ID" value="NZ_BMKX01000004.1"/>
</dbReference>
<dbReference type="GeneID" id="303304371"/>
<evidence type="ECO:0000313" key="2">
    <source>
        <dbReference type="Proteomes" id="UP000606115"/>
    </source>
</evidence>
<evidence type="ECO:0008006" key="3">
    <source>
        <dbReference type="Google" id="ProtNLM"/>
    </source>
</evidence>
<protein>
    <recommendedName>
        <fullName evidence="3">D-inositol 3-phosphate glycosyltransferase</fullName>
    </recommendedName>
</protein>
<sequence length="387" mass="43436">MTSQITSNIIRVASVPSDQIYIRHLESCHGQRRPQILRLPDPVPARGSRSRQSPWWPPVMLSAQWVRDHHDSFDLMHVHFGFDALDPQQLRETMAELRRWGKPLVYTVHDLINPHQPDSAAHLALLDVLITGADELITLTDGAAAAIAAQWGRQAHVLPHPHVLDFAVMERIRQSRRTQRAQDPQRLRRVGVHLKGLRANISPAILEPLARIVAEIPNAVLQVNIHRQVLDPDSSEYREELARLLTGGQLKGKWELVSHEYFSHQELCEYFASLDVNVLPYQFGTHSGWLEAALDAGTAVVVPLCGQYAGQHPSLAAYRWNADQVEEESLRAAVRRQVAMEFIPGMGAAERQEQREALAEAHQRIYATLLGRRKTSPKTGSSAAGAR</sequence>
<dbReference type="Proteomes" id="UP000606115">
    <property type="component" value="Unassembled WGS sequence"/>
</dbReference>
<reference evidence="2" key="1">
    <citation type="journal article" date="2019" name="Int. J. Syst. Evol. Microbiol.">
        <title>The Global Catalogue of Microorganisms (GCM) 10K type strain sequencing project: providing services to taxonomists for standard genome sequencing and annotation.</title>
        <authorList>
            <consortium name="The Broad Institute Genomics Platform"/>
            <consortium name="The Broad Institute Genome Sequencing Center for Infectious Disease"/>
            <person name="Wu L."/>
            <person name="Ma J."/>
        </authorList>
    </citation>
    <scope>NUCLEOTIDE SEQUENCE [LARGE SCALE GENOMIC DNA]</scope>
    <source>
        <strain evidence="2">CGMCC 1.3685</strain>
    </source>
</reference>
<dbReference type="SUPFAM" id="SSF53756">
    <property type="entry name" value="UDP-Glycosyltransferase/glycogen phosphorylase"/>
    <property type="match status" value="1"/>
</dbReference>
<dbReference type="EMBL" id="BMKX01000004">
    <property type="protein sequence ID" value="GGJ61331.1"/>
    <property type="molecule type" value="Genomic_DNA"/>
</dbReference>
<comment type="caution">
    <text evidence="1">The sequence shown here is derived from an EMBL/GenBank/DDBJ whole genome shotgun (WGS) entry which is preliminary data.</text>
</comment>
<proteinExistence type="predicted"/>
<evidence type="ECO:0000313" key="1">
    <source>
        <dbReference type="EMBL" id="GGJ61331.1"/>
    </source>
</evidence>
<organism evidence="1 2">
    <name type="scientific">Glutamicibacter ardleyensis</name>
    <dbReference type="NCBI Taxonomy" id="225894"/>
    <lineage>
        <taxon>Bacteria</taxon>
        <taxon>Bacillati</taxon>
        <taxon>Actinomycetota</taxon>
        <taxon>Actinomycetes</taxon>
        <taxon>Micrococcales</taxon>
        <taxon>Micrococcaceae</taxon>
        <taxon>Glutamicibacter</taxon>
    </lineage>
</organism>
<gene>
    <name evidence="1" type="ORF">GCM10007173_20130</name>
</gene>
<accession>A0ABQ2DM26</accession>